<keyword evidence="5" id="KW-0175">Coiled coil</keyword>
<feature type="non-terminal residue" evidence="8">
    <location>
        <position position="816"/>
    </location>
</feature>
<proteinExistence type="inferred from homology"/>
<dbReference type="Pfam" id="PF00251">
    <property type="entry name" value="Glyco_hydro_32N"/>
    <property type="match status" value="1"/>
</dbReference>
<dbReference type="PROSITE" id="PS00609">
    <property type="entry name" value="GLYCOSYL_HYDROL_F32"/>
    <property type="match status" value="1"/>
</dbReference>
<feature type="domain" description="Glycosyl hydrolase family 32 N-terminal" evidence="7">
    <location>
        <begin position="416"/>
        <end position="645"/>
    </location>
</feature>
<feature type="compositionally biased region" description="Pro residues" evidence="6">
    <location>
        <begin position="366"/>
        <end position="379"/>
    </location>
</feature>
<dbReference type="PANTHER" id="PTHR43101:SF1">
    <property type="entry name" value="BETA-FRUCTOSIDASE"/>
    <property type="match status" value="1"/>
</dbReference>
<keyword evidence="3" id="KW-0378">Hydrolase</keyword>
<evidence type="ECO:0000256" key="4">
    <source>
        <dbReference type="ARBA" id="ARBA00023295"/>
    </source>
</evidence>
<evidence type="ECO:0000256" key="1">
    <source>
        <dbReference type="ARBA" id="ARBA00009902"/>
    </source>
</evidence>
<evidence type="ECO:0000259" key="7">
    <source>
        <dbReference type="Pfam" id="PF00251"/>
    </source>
</evidence>
<name>A0AAW1QLC4_9CHLO</name>
<evidence type="ECO:0000256" key="2">
    <source>
        <dbReference type="ARBA" id="ARBA00012758"/>
    </source>
</evidence>
<accession>A0AAW1QLC4</accession>
<keyword evidence="4" id="KW-0326">Glycosidase</keyword>
<dbReference type="EMBL" id="JALJOU010000089">
    <property type="protein sequence ID" value="KAK9822256.1"/>
    <property type="molecule type" value="Genomic_DNA"/>
</dbReference>
<evidence type="ECO:0000313" key="8">
    <source>
        <dbReference type="EMBL" id="KAK9822256.1"/>
    </source>
</evidence>
<gene>
    <name evidence="8" type="ORF">WJX81_008279</name>
</gene>
<dbReference type="Gene3D" id="2.115.10.20">
    <property type="entry name" value="Glycosyl hydrolase domain, family 43"/>
    <property type="match status" value="1"/>
</dbReference>
<organism evidence="8 9">
    <name type="scientific">Elliptochloris bilobata</name>
    <dbReference type="NCBI Taxonomy" id="381761"/>
    <lineage>
        <taxon>Eukaryota</taxon>
        <taxon>Viridiplantae</taxon>
        <taxon>Chlorophyta</taxon>
        <taxon>core chlorophytes</taxon>
        <taxon>Trebouxiophyceae</taxon>
        <taxon>Trebouxiophyceae incertae sedis</taxon>
        <taxon>Elliptochloris clade</taxon>
        <taxon>Elliptochloris</taxon>
    </lineage>
</organism>
<dbReference type="InterPro" id="IPR018053">
    <property type="entry name" value="Glyco_hydro_32_AS"/>
</dbReference>
<reference evidence="8 9" key="1">
    <citation type="journal article" date="2024" name="Nat. Commun.">
        <title>Phylogenomics reveals the evolutionary origins of lichenization in chlorophyte algae.</title>
        <authorList>
            <person name="Puginier C."/>
            <person name="Libourel C."/>
            <person name="Otte J."/>
            <person name="Skaloud P."/>
            <person name="Haon M."/>
            <person name="Grisel S."/>
            <person name="Petersen M."/>
            <person name="Berrin J.G."/>
            <person name="Delaux P.M."/>
            <person name="Dal Grande F."/>
            <person name="Keller J."/>
        </authorList>
    </citation>
    <scope>NUCLEOTIDE SEQUENCE [LARGE SCALE GENOMIC DNA]</scope>
    <source>
        <strain evidence="8 9">SAG 245.80</strain>
    </source>
</reference>
<dbReference type="SUPFAM" id="SSF75005">
    <property type="entry name" value="Arabinanase/levansucrase/invertase"/>
    <property type="match status" value="1"/>
</dbReference>
<feature type="region of interest" description="Disordered" evidence="6">
    <location>
        <begin position="672"/>
        <end position="766"/>
    </location>
</feature>
<evidence type="ECO:0000313" key="9">
    <source>
        <dbReference type="Proteomes" id="UP001445335"/>
    </source>
</evidence>
<protein>
    <recommendedName>
        <fullName evidence="2">beta-fructofuranosidase</fullName>
        <ecNumber evidence="2">3.2.1.26</ecNumber>
    </recommendedName>
</protein>
<evidence type="ECO:0000256" key="5">
    <source>
        <dbReference type="SAM" id="Coils"/>
    </source>
</evidence>
<feature type="region of interest" description="Disordered" evidence="6">
    <location>
        <begin position="347"/>
        <end position="383"/>
    </location>
</feature>
<evidence type="ECO:0000256" key="3">
    <source>
        <dbReference type="ARBA" id="ARBA00022801"/>
    </source>
</evidence>
<dbReference type="EC" id="3.2.1.26" evidence="2"/>
<dbReference type="InterPro" id="IPR001362">
    <property type="entry name" value="Glyco_hydro_32"/>
</dbReference>
<dbReference type="Gene3D" id="1.10.287.1490">
    <property type="match status" value="1"/>
</dbReference>
<keyword evidence="9" id="KW-1185">Reference proteome</keyword>
<feature type="coiled-coil region" evidence="5">
    <location>
        <begin position="66"/>
        <end position="122"/>
    </location>
</feature>
<dbReference type="CDD" id="cd08996">
    <property type="entry name" value="GH32_FFase"/>
    <property type="match status" value="1"/>
</dbReference>
<dbReference type="InterPro" id="IPR023296">
    <property type="entry name" value="Glyco_hydro_beta-prop_sf"/>
</dbReference>
<dbReference type="InterPro" id="IPR013148">
    <property type="entry name" value="Glyco_hydro_32_N"/>
</dbReference>
<comment type="caution">
    <text evidence="8">The sequence shown here is derived from an EMBL/GenBank/DDBJ whole genome shotgun (WGS) entry which is preliminary data.</text>
</comment>
<evidence type="ECO:0000256" key="6">
    <source>
        <dbReference type="SAM" id="MobiDB-lite"/>
    </source>
</evidence>
<dbReference type="GO" id="GO:0004564">
    <property type="term" value="F:beta-fructofuranosidase activity"/>
    <property type="evidence" value="ECO:0007669"/>
    <property type="project" value="UniProtKB-EC"/>
</dbReference>
<dbReference type="InterPro" id="IPR051214">
    <property type="entry name" value="GH32_Enzymes"/>
</dbReference>
<sequence length="816" mass="85924">MPQFAVQHYRGVYAGHENGGIPQFNSVEGMESGIPALHPILMGQLPNDSDGLRRHLVDLQTESAMLREREAAVQRMDRDIERLMAEREQAKGDFARAREEQARRNEEHVQALLARIADLETQVSQAHLAQQDAESTSDGLRGVVTMRQDEVRHYQEQVWHYQSELKQMDTHYIGQLENLSAEKDALAGEVVELRARLGMPAPHAHAPTSAPMLLPAGVDSGAGGGGGGGGGGEKLHAQYGGPPPKGVVRVGGAVENGRVDVGNDLKALMTGGLMSEQQLVALLAEVVPQGQANAKVLTASDYAAFEARLKPCTWAAHYVHTHGPIAEFLRKHVSTFYFRDDGAVFVPDPPARRPRTSSQGEDVPAAVPPPLPPPPPPPQRAHLRSAVVTPPAPGFATAPGDVHSALHEDPEKPTFHLLPRKGWLNDPNGLFFHKGRYHMFYQHIFNGCEWDFGIVWGHAVSRDLVHWEHLPPALMPTPGGLDADGCFSGCCVVDTDDTPTILYTGVRLRSNPDCPDLPPPECDLNLPFVESQLAAVPEDGFGPPDHNYSTWSKLEEPFLACPPPDMGLVGWRDPFIFERKGLEGNGREWGMLLGSGLKDGGGAVMIYRSDKLRGGWRYDGMLCEAENAETGAMWECPLLCQLPTLPEPRRLTNLASLRAAGGLGAYGSSCGGAGPPSGPMSPSKAAGCTLPPLPRKASFTTPGGGAPGGGAPGGGAPANPFVGGGGGGGGPGTGGLGPGGTDREPAAGAAAGAVGTMPPPDEQSGRSLLTEQLGAGKGPGPGSLASTAENAVENGGLYGGGGASGGGWELAYTHFL</sequence>
<dbReference type="SMART" id="SM00640">
    <property type="entry name" value="Glyco_32"/>
    <property type="match status" value="1"/>
</dbReference>
<dbReference type="GO" id="GO:0005975">
    <property type="term" value="P:carbohydrate metabolic process"/>
    <property type="evidence" value="ECO:0007669"/>
    <property type="project" value="InterPro"/>
</dbReference>
<dbReference type="AlphaFoldDB" id="A0AAW1QLC4"/>
<dbReference type="Proteomes" id="UP001445335">
    <property type="component" value="Unassembled WGS sequence"/>
</dbReference>
<comment type="similarity">
    <text evidence="1">Belongs to the glycosyl hydrolase 32 family.</text>
</comment>
<dbReference type="PANTHER" id="PTHR43101">
    <property type="entry name" value="BETA-FRUCTOSIDASE"/>
    <property type="match status" value="1"/>
</dbReference>
<feature type="compositionally biased region" description="Gly residues" evidence="6">
    <location>
        <begin position="702"/>
        <end position="740"/>
    </location>
</feature>